<dbReference type="RefSeq" id="WP_286651893.1">
    <property type="nucleotide sequence ID" value="NZ_JACAGK010000048.1"/>
</dbReference>
<evidence type="ECO:0008006" key="3">
    <source>
        <dbReference type="Google" id="ProtNLM"/>
    </source>
</evidence>
<proteinExistence type="predicted"/>
<evidence type="ECO:0000313" key="1">
    <source>
        <dbReference type="EMBL" id="MDM1049484.1"/>
    </source>
</evidence>
<gene>
    <name evidence="1" type="ORF">HX018_14685</name>
</gene>
<sequence length="124" mass="14664">MKAELRIGNHIGQGEVMEIKENVVRVKYTADKERTSLIRYEDIQPIPLSEEVLLKCGFEKCEKHENFYFIKLNDWTKIYVAFHEKQYAVELSVSKHSFCPKVKHLHQLQNLYYALCGREMEVSL</sequence>
<evidence type="ECO:0000313" key="2">
    <source>
        <dbReference type="Proteomes" id="UP001170954"/>
    </source>
</evidence>
<reference evidence="1" key="1">
    <citation type="submission" date="2020-06" db="EMBL/GenBank/DDBJ databases">
        <authorList>
            <person name="Dong N."/>
        </authorList>
    </citation>
    <scope>NUCLEOTIDE SEQUENCE</scope>
    <source>
        <strain evidence="1">R1692</strain>
    </source>
</reference>
<accession>A0ABT7NQF8</accession>
<name>A0ABT7NQF8_9SPHI</name>
<keyword evidence="2" id="KW-1185">Reference proteome</keyword>
<comment type="caution">
    <text evidence="1">The sequence shown here is derived from an EMBL/GenBank/DDBJ whole genome shotgun (WGS) entry which is preliminary data.</text>
</comment>
<reference evidence="1" key="2">
    <citation type="journal article" date="2022" name="Sci. Total Environ.">
        <title>Prevalence, transmission, and molecular epidemiology of tet(X)-positive bacteria among humans, animals, and environmental niches in China: An epidemiological, and genomic-based study.</title>
        <authorList>
            <person name="Dong N."/>
            <person name="Zeng Y."/>
            <person name="Cai C."/>
            <person name="Sun C."/>
            <person name="Lu J."/>
            <person name="Liu C."/>
            <person name="Zhou H."/>
            <person name="Sun Q."/>
            <person name="Shu L."/>
            <person name="Wang H."/>
            <person name="Wang Y."/>
            <person name="Wang S."/>
            <person name="Wu C."/>
            <person name="Chan E.W."/>
            <person name="Chen G."/>
            <person name="Shen Z."/>
            <person name="Chen S."/>
            <person name="Zhang R."/>
        </authorList>
    </citation>
    <scope>NUCLEOTIDE SEQUENCE</scope>
    <source>
        <strain evidence="1">R1692</strain>
    </source>
</reference>
<dbReference type="EMBL" id="JACAGK010000048">
    <property type="protein sequence ID" value="MDM1049484.1"/>
    <property type="molecule type" value="Genomic_DNA"/>
</dbReference>
<protein>
    <recommendedName>
        <fullName evidence="3">KTSC domain-containing protein</fullName>
    </recommendedName>
</protein>
<dbReference type="Proteomes" id="UP001170954">
    <property type="component" value="Unassembled WGS sequence"/>
</dbReference>
<organism evidence="1 2">
    <name type="scientific">Sphingobacterium hotanense</name>
    <dbReference type="NCBI Taxonomy" id="649196"/>
    <lineage>
        <taxon>Bacteria</taxon>
        <taxon>Pseudomonadati</taxon>
        <taxon>Bacteroidota</taxon>
        <taxon>Sphingobacteriia</taxon>
        <taxon>Sphingobacteriales</taxon>
        <taxon>Sphingobacteriaceae</taxon>
        <taxon>Sphingobacterium</taxon>
    </lineage>
</organism>